<evidence type="ECO:0000313" key="3">
    <source>
        <dbReference type="Proteomes" id="UP001054945"/>
    </source>
</evidence>
<reference evidence="2 3" key="1">
    <citation type="submission" date="2021-06" db="EMBL/GenBank/DDBJ databases">
        <title>Caerostris extrusa draft genome.</title>
        <authorList>
            <person name="Kono N."/>
            <person name="Arakawa K."/>
        </authorList>
    </citation>
    <scope>NUCLEOTIDE SEQUENCE [LARGE SCALE GENOMIC DNA]</scope>
</reference>
<dbReference type="Pfam" id="PF16496">
    <property type="entry name" value="SWIRM-assoc_2"/>
    <property type="match status" value="1"/>
</dbReference>
<dbReference type="Proteomes" id="UP001054945">
    <property type="component" value="Unassembled WGS sequence"/>
</dbReference>
<dbReference type="GO" id="GO:0045202">
    <property type="term" value="C:synapse"/>
    <property type="evidence" value="ECO:0007669"/>
    <property type="project" value="TreeGrafter"/>
</dbReference>
<dbReference type="InterPro" id="IPR049898">
    <property type="entry name" value="MARR_BRCT_CHROMO"/>
</dbReference>
<name>A0AAV4W6V4_CAEEX</name>
<evidence type="ECO:0000313" key="2">
    <source>
        <dbReference type="EMBL" id="GIY78501.1"/>
    </source>
</evidence>
<dbReference type="EMBL" id="BPLR01015762">
    <property type="protein sequence ID" value="GIY78501.1"/>
    <property type="molecule type" value="Genomic_DNA"/>
</dbReference>
<accession>A0AAV4W6V4</accession>
<evidence type="ECO:0000259" key="1">
    <source>
        <dbReference type="PROSITE" id="PS52032"/>
    </source>
</evidence>
<dbReference type="PANTHER" id="PTHR15381:SF1">
    <property type="entry name" value="CHONDROITIN SULFATE PROTEOGLYCAN 5"/>
    <property type="match status" value="1"/>
</dbReference>
<dbReference type="PANTHER" id="PTHR15381">
    <property type="entry name" value="CHONDROITIN SULFATE PROTEOGLYCAN 5 -RELATED"/>
    <property type="match status" value="1"/>
</dbReference>
<gene>
    <name evidence="2" type="primary">SMARCC2</name>
    <name evidence="2" type="ORF">CEXT_591981</name>
</gene>
<protein>
    <recommendedName>
        <fullName evidence="1">Chromo domain-containing protein</fullName>
    </recommendedName>
</protein>
<comment type="caution">
    <text evidence="2">The sequence shown here is derived from an EMBL/GenBank/DDBJ whole genome shotgun (WGS) entry which is preliminary data.</text>
</comment>
<dbReference type="InterPro" id="IPR032450">
    <property type="entry name" value="SMARCC_N"/>
</dbReference>
<proteinExistence type="predicted"/>
<sequence>MTCYRKKDGGPNVKFYESPETITQFDTVRQWLQKNCKKYIQADPPTAKGLAALVNQLIQFQEDAFGRTVSKPPLTRLPMRCFLDFRPSGALCHILASVYKFKSEQGWRRFLISSLHLEWIVMLKCL</sequence>
<dbReference type="GO" id="GO:0048858">
    <property type="term" value="P:cell projection morphogenesis"/>
    <property type="evidence" value="ECO:0007669"/>
    <property type="project" value="TreeGrafter"/>
</dbReference>
<dbReference type="AlphaFoldDB" id="A0AAV4W6V4"/>
<feature type="domain" description="Chromo" evidence="1">
    <location>
        <begin position="1"/>
        <end position="126"/>
    </location>
</feature>
<organism evidence="2 3">
    <name type="scientific">Caerostris extrusa</name>
    <name type="common">Bark spider</name>
    <name type="synonym">Caerostris bankana</name>
    <dbReference type="NCBI Taxonomy" id="172846"/>
    <lineage>
        <taxon>Eukaryota</taxon>
        <taxon>Metazoa</taxon>
        <taxon>Ecdysozoa</taxon>
        <taxon>Arthropoda</taxon>
        <taxon>Chelicerata</taxon>
        <taxon>Arachnida</taxon>
        <taxon>Araneae</taxon>
        <taxon>Araneomorphae</taxon>
        <taxon>Entelegynae</taxon>
        <taxon>Araneoidea</taxon>
        <taxon>Araneidae</taxon>
        <taxon>Caerostris</taxon>
    </lineage>
</organism>
<keyword evidence="3" id="KW-1185">Reference proteome</keyword>
<dbReference type="PROSITE" id="PS52032">
    <property type="entry name" value="MARR_BRCT_CHROMO"/>
    <property type="match status" value="1"/>
</dbReference>